<dbReference type="AlphaFoldDB" id="A0A484BV40"/>
<name>A0A484BV40_DRONA</name>
<evidence type="ECO:0000313" key="2">
    <source>
        <dbReference type="Proteomes" id="UP000295192"/>
    </source>
</evidence>
<dbReference type="OMA" id="PAEWQTT"/>
<gene>
    <name evidence="1" type="ORF">AWZ03_000920</name>
</gene>
<keyword evidence="2" id="KW-1185">Reference proteome</keyword>
<protein>
    <submittedName>
        <fullName evidence="1">Uncharacterized protein</fullName>
    </submittedName>
</protein>
<sequence>MPLRCCEAAMLRHLPHSSKYLAMNAKQRAAREPNERQLHDDLASVSAAARRMTTTTTTMSLLFGNCGGSSSSSRSIDDDSVHLVCIAALIYWPPAEWQTTPPRSTCS</sequence>
<proteinExistence type="predicted"/>
<accession>A0A484BV40</accession>
<comment type="caution">
    <text evidence="1">The sequence shown here is derived from an EMBL/GenBank/DDBJ whole genome shotgun (WGS) entry which is preliminary data.</text>
</comment>
<reference evidence="1 2" key="1">
    <citation type="journal article" date="2019" name="J. Hered.">
        <title>An Improved Genome Assembly for Drosophila navojoa, the Basal Species in the mojavensis Cluster.</title>
        <authorList>
            <person name="Vanderlinde T."/>
            <person name="Dupim E.G."/>
            <person name="Nazario-Yepiz N.O."/>
            <person name="Carvalho A.B."/>
        </authorList>
    </citation>
    <scope>NUCLEOTIDE SEQUENCE [LARGE SCALE GENOMIC DNA]</scope>
    <source>
        <strain evidence="1">Navoj_Jal97</strain>
        <tissue evidence="1">Whole organism</tissue>
    </source>
</reference>
<dbReference type="Proteomes" id="UP000295192">
    <property type="component" value="Unassembled WGS sequence"/>
</dbReference>
<dbReference type="EMBL" id="LSRL02000003">
    <property type="protein sequence ID" value="TDG52687.1"/>
    <property type="molecule type" value="Genomic_DNA"/>
</dbReference>
<organism evidence="1 2">
    <name type="scientific">Drosophila navojoa</name>
    <name type="common">Fruit fly</name>
    <dbReference type="NCBI Taxonomy" id="7232"/>
    <lineage>
        <taxon>Eukaryota</taxon>
        <taxon>Metazoa</taxon>
        <taxon>Ecdysozoa</taxon>
        <taxon>Arthropoda</taxon>
        <taxon>Hexapoda</taxon>
        <taxon>Insecta</taxon>
        <taxon>Pterygota</taxon>
        <taxon>Neoptera</taxon>
        <taxon>Endopterygota</taxon>
        <taxon>Diptera</taxon>
        <taxon>Brachycera</taxon>
        <taxon>Muscomorpha</taxon>
        <taxon>Ephydroidea</taxon>
        <taxon>Drosophilidae</taxon>
        <taxon>Drosophila</taxon>
    </lineage>
</organism>
<evidence type="ECO:0000313" key="1">
    <source>
        <dbReference type="EMBL" id="TDG52687.1"/>
    </source>
</evidence>